<gene>
    <name evidence="1" type="ORF">GCM10023091_14180</name>
</gene>
<comment type="caution">
    <text evidence="1">The sequence shown here is derived from an EMBL/GenBank/DDBJ whole genome shotgun (WGS) entry which is preliminary data.</text>
</comment>
<sequence length="614" mass="66016">MTYSSPLRVRQLNFRNMKNVLLSLGFIFVTIFSTFSQTITPSSNVIYVKKGAIGNGTGSSWTDAVPELADALKWARDNQSEGLWNSDNPLQIWVAKGIYKPLYKHNNEAEAGRPILNSFLMVKDVAIFGGFAGTEASLVNRTDWKANPTILSGELDVPYVEEGNSYTGVCHVVVAAGAVDSAVLDGFTITGGKAMLFDYFDVNGFLTSTSSGGGIYLTASYPTLRNLIVTDNRAAYDGGGIYMESDFSNSTVMSLSGISLTGNTAEHHGGGIYHRTMRVTTHNCALMGNVALRGAAFFSNLTYLSFINTLVAGNHADEMVGTSYSYGAVYLESSNLEITNTTISANKGGSIYTAAGGKVTSIKNSIINNHNYAVPGITESSITNSIVQFQTTNNGSNLAGTTNPRFVNGGSYNNAPFINGDYRLLLNSPVVDKGADASYPGNPAGDTDLAGRPRLAGASVDMGAYEGGYDPLPVTMVSFRAEKEQAQVMLKWVTSMEVNASHFELQRSFDGKVFNAIGVVPAKGESNKTVHYQFSDESSGRAAISYYRIRTVDQDGSFSLSQIISINWDHAEDITARLYPNPAKEETDAGRVSNTLHTTGKPLLLKIQNLTINS</sequence>
<dbReference type="InterPro" id="IPR013783">
    <property type="entry name" value="Ig-like_fold"/>
</dbReference>
<dbReference type="InterPro" id="IPR012334">
    <property type="entry name" value="Pectin_lyas_fold"/>
</dbReference>
<accession>A0ABP8LTB9</accession>
<evidence type="ECO:0008006" key="3">
    <source>
        <dbReference type="Google" id="ProtNLM"/>
    </source>
</evidence>
<dbReference type="NCBIfam" id="NF041518">
    <property type="entry name" value="choice_anch_Q"/>
    <property type="match status" value="1"/>
</dbReference>
<dbReference type="Proteomes" id="UP001501508">
    <property type="component" value="Unassembled WGS sequence"/>
</dbReference>
<dbReference type="EMBL" id="BAABEY010000015">
    <property type="protein sequence ID" value="GAA4436367.1"/>
    <property type="molecule type" value="Genomic_DNA"/>
</dbReference>
<dbReference type="SUPFAM" id="SSF51126">
    <property type="entry name" value="Pectin lyase-like"/>
    <property type="match status" value="1"/>
</dbReference>
<dbReference type="Gene3D" id="2.60.40.10">
    <property type="entry name" value="Immunoglobulins"/>
    <property type="match status" value="1"/>
</dbReference>
<dbReference type="InterPro" id="IPR011050">
    <property type="entry name" value="Pectin_lyase_fold/virulence"/>
</dbReference>
<keyword evidence="2" id="KW-1185">Reference proteome</keyword>
<dbReference type="InterPro" id="IPR059226">
    <property type="entry name" value="Choice_anch_Q_dom"/>
</dbReference>
<name>A0ABP8LTB9_9BACT</name>
<proteinExistence type="predicted"/>
<evidence type="ECO:0000313" key="1">
    <source>
        <dbReference type="EMBL" id="GAA4436367.1"/>
    </source>
</evidence>
<protein>
    <recommendedName>
        <fullName evidence="3">Right handed beta helix domain-containing protein</fullName>
    </recommendedName>
</protein>
<evidence type="ECO:0000313" key="2">
    <source>
        <dbReference type="Proteomes" id="UP001501508"/>
    </source>
</evidence>
<organism evidence="1 2">
    <name type="scientific">Ravibacter arvi</name>
    <dbReference type="NCBI Taxonomy" id="2051041"/>
    <lineage>
        <taxon>Bacteria</taxon>
        <taxon>Pseudomonadati</taxon>
        <taxon>Bacteroidota</taxon>
        <taxon>Cytophagia</taxon>
        <taxon>Cytophagales</taxon>
        <taxon>Spirosomataceae</taxon>
        <taxon>Ravibacter</taxon>
    </lineage>
</organism>
<dbReference type="Gene3D" id="2.160.20.10">
    <property type="entry name" value="Single-stranded right-handed beta-helix, Pectin lyase-like"/>
    <property type="match status" value="1"/>
</dbReference>
<reference evidence="2" key="1">
    <citation type="journal article" date="2019" name="Int. J. Syst. Evol. Microbiol.">
        <title>The Global Catalogue of Microorganisms (GCM) 10K type strain sequencing project: providing services to taxonomists for standard genome sequencing and annotation.</title>
        <authorList>
            <consortium name="The Broad Institute Genomics Platform"/>
            <consortium name="The Broad Institute Genome Sequencing Center for Infectious Disease"/>
            <person name="Wu L."/>
            <person name="Ma J."/>
        </authorList>
    </citation>
    <scope>NUCLEOTIDE SEQUENCE [LARGE SCALE GENOMIC DNA]</scope>
    <source>
        <strain evidence="2">JCM 31920</strain>
    </source>
</reference>